<evidence type="ECO:0000259" key="2">
    <source>
        <dbReference type="Pfam" id="PF12680"/>
    </source>
</evidence>
<reference evidence="3 4" key="1">
    <citation type="submission" date="2018-04" db="EMBL/GenBank/DDBJ databases">
        <title>Genomic Encyclopedia of Archaeal and Bacterial Type Strains, Phase II (KMG-II): from individual species to whole genera.</title>
        <authorList>
            <person name="Goeker M."/>
        </authorList>
    </citation>
    <scope>NUCLEOTIDE SEQUENCE [LARGE SCALE GENOMIC DNA]</scope>
    <source>
        <strain evidence="3 4">DSM 29329</strain>
    </source>
</reference>
<dbReference type="EMBL" id="QBKN01000035">
    <property type="protein sequence ID" value="PTX40306.1"/>
    <property type="molecule type" value="Genomic_DNA"/>
</dbReference>
<organism evidence="3 4">
    <name type="scientific">Allosediminivita pacifica</name>
    <dbReference type="NCBI Taxonomy" id="1267769"/>
    <lineage>
        <taxon>Bacteria</taxon>
        <taxon>Pseudomonadati</taxon>
        <taxon>Pseudomonadota</taxon>
        <taxon>Alphaproteobacteria</taxon>
        <taxon>Rhodobacterales</taxon>
        <taxon>Paracoccaceae</taxon>
        <taxon>Allosediminivita</taxon>
    </lineage>
</organism>
<dbReference type="InterPro" id="IPR032710">
    <property type="entry name" value="NTF2-like_dom_sf"/>
</dbReference>
<sequence>MSQHRTLTTASVLALILSISPALSDAHTEDGALSAREQQVVALLKSLETVDAAPVAVISPETYIQHNPSVPDGVESFRALQSIVANGLSKVDTVRVFEDGDHVFAHTAYTFDGPMAGFDIFRFEGDQIVEHWDNLQPLADPNPSGYTMVDGATDLAERTSKDANKSLVRSFVEQFLVDQNFDALLGFFDGDTYVQHNPQVTDGLSGVESAFAALPAAGIELSYDTVHYVLGEGNFVLVVSEGSINGQPTAFYDMFRTQNGKIEEHWDTVAPIPPEGDWQNENGKF</sequence>
<evidence type="ECO:0000256" key="1">
    <source>
        <dbReference type="SAM" id="SignalP"/>
    </source>
</evidence>
<dbReference type="Proteomes" id="UP000244069">
    <property type="component" value="Unassembled WGS sequence"/>
</dbReference>
<accession>A0A2T6A924</accession>
<dbReference type="RefSeq" id="WP_107978576.1">
    <property type="nucleotide sequence ID" value="NZ_BMEZ01000034.1"/>
</dbReference>
<dbReference type="InterPro" id="IPR037401">
    <property type="entry name" value="SnoaL-like"/>
</dbReference>
<dbReference type="SUPFAM" id="SSF54427">
    <property type="entry name" value="NTF2-like"/>
    <property type="match status" value="2"/>
</dbReference>
<feature type="signal peptide" evidence="1">
    <location>
        <begin position="1"/>
        <end position="24"/>
    </location>
</feature>
<proteinExistence type="predicted"/>
<feature type="domain" description="SnoaL-like" evidence="2">
    <location>
        <begin position="168"/>
        <end position="265"/>
    </location>
</feature>
<name>A0A2T6A924_9RHOB</name>
<gene>
    <name evidence="3" type="ORF">C8N44_13526</name>
</gene>
<protein>
    <submittedName>
        <fullName evidence="3">Putative SnoaL-like aldol condensation-catalyzing enzyme</fullName>
    </submittedName>
</protein>
<dbReference type="AlphaFoldDB" id="A0A2T6A924"/>
<keyword evidence="4" id="KW-1185">Reference proteome</keyword>
<dbReference type="Pfam" id="PF12680">
    <property type="entry name" value="SnoaL_2"/>
    <property type="match status" value="1"/>
</dbReference>
<dbReference type="OrthoDB" id="9812089at2"/>
<evidence type="ECO:0000313" key="4">
    <source>
        <dbReference type="Proteomes" id="UP000244069"/>
    </source>
</evidence>
<evidence type="ECO:0000313" key="3">
    <source>
        <dbReference type="EMBL" id="PTX40306.1"/>
    </source>
</evidence>
<comment type="caution">
    <text evidence="3">The sequence shown here is derived from an EMBL/GenBank/DDBJ whole genome shotgun (WGS) entry which is preliminary data.</text>
</comment>
<keyword evidence="1" id="KW-0732">Signal</keyword>
<feature type="chain" id="PRO_5015749948" evidence="1">
    <location>
        <begin position="25"/>
        <end position="285"/>
    </location>
</feature>
<dbReference type="Gene3D" id="3.10.450.50">
    <property type="match status" value="2"/>
</dbReference>